<comment type="similarity">
    <text evidence="1">Belongs to the peptidase S66 family.</text>
</comment>
<keyword evidence="2" id="KW-0378">Hydrolase</keyword>
<sequence>MPPHPALTQPTILPPALRPGDTIALVSPSARLNSILPTPLHRGRCFLESLGFRVRIIYTPFPEPSSIADSIRIRTAELHTAFGDPTIQAIICTIGGQHANELLPHLDYALIRANPKIFVGYSDTTFLHYALESRVGLRTFYGPSLLTDFSDVQPLPFTVEHLLHVLTGGSGAVGPVPRSLRCAVEHNDFQFGRDASVEPRVTVPSPAWRWVRRGRAEGKLYGGTVHIVERLQGTVFAPSSWKDHVLLLESAMGLDTIERPYSVARFRGNLVDLALSGVLGEISGLVVGRGYKYDERMQEELAAVIVEVLDVVVGRKDELPVLMNVDVGHTSPFVTLPFGARVRLDSERDEFVVLEAGVSTSTVPSS</sequence>
<dbReference type="AlphaFoldDB" id="A0A2V5H7S1"/>
<dbReference type="Gene3D" id="3.40.50.10740">
    <property type="entry name" value="Class I glutamine amidotransferase-like"/>
    <property type="match status" value="1"/>
</dbReference>
<dbReference type="STRING" id="1450538.A0A2V5H7S1"/>
<feature type="domain" description="LD-carboxypeptidase C-terminal" evidence="4">
    <location>
        <begin position="217"/>
        <end position="344"/>
    </location>
</feature>
<gene>
    <name evidence="5" type="ORF">BO99DRAFT_113009</name>
</gene>
<dbReference type="InterPro" id="IPR040921">
    <property type="entry name" value="Peptidase_S66C"/>
</dbReference>
<proteinExistence type="inferred from homology"/>
<accession>A0A2V5H7S1</accession>
<keyword evidence="6" id="KW-1185">Reference proteome</keyword>
<dbReference type="InterPro" id="IPR029062">
    <property type="entry name" value="Class_I_gatase-like"/>
</dbReference>
<dbReference type="GO" id="GO:0004180">
    <property type="term" value="F:carboxypeptidase activity"/>
    <property type="evidence" value="ECO:0007669"/>
    <property type="project" value="UniProtKB-KW"/>
</dbReference>
<name>A0A2V5H7S1_ASPV1</name>
<keyword evidence="5" id="KW-0121">Carboxypeptidase</keyword>
<dbReference type="Pfam" id="PF02016">
    <property type="entry name" value="Peptidase_S66"/>
    <property type="match status" value="1"/>
</dbReference>
<dbReference type="Pfam" id="PF17676">
    <property type="entry name" value="Peptidase_S66C"/>
    <property type="match status" value="1"/>
</dbReference>
<evidence type="ECO:0000259" key="3">
    <source>
        <dbReference type="Pfam" id="PF02016"/>
    </source>
</evidence>
<evidence type="ECO:0000313" key="5">
    <source>
        <dbReference type="EMBL" id="PYI20309.1"/>
    </source>
</evidence>
<evidence type="ECO:0000313" key="6">
    <source>
        <dbReference type="Proteomes" id="UP000249829"/>
    </source>
</evidence>
<organism evidence="5 6">
    <name type="scientific">Aspergillus violaceofuscus (strain CBS 115571)</name>
    <dbReference type="NCBI Taxonomy" id="1450538"/>
    <lineage>
        <taxon>Eukaryota</taxon>
        <taxon>Fungi</taxon>
        <taxon>Dikarya</taxon>
        <taxon>Ascomycota</taxon>
        <taxon>Pezizomycotina</taxon>
        <taxon>Eurotiomycetes</taxon>
        <taxon>Eurotiomycetidae</taxon>
        <taxon>Eurotiales</taxon>
        <taxon>Aspergillaceae</taxon>
        <taxon>Aspergillus</taxon>
    </lineage>
</organism>
<dbReference type="InterPro" id="IPR003507">
    <property type="entry name" value="S66_fam"/>
</dbReference>
<feature type="domain" description="LD-carboxypeptidase N-terminal" evidence="3">
    <location>
        <begin position="23"/>
        <end position="142"/>
    </location>
</feature>
<dbReference type="PIRSF" id="PIRSF028757">
    <property type="entry name" value="LD-carboxypeptidase"/>
    <property type="match status" value="1"/>
</dbReference>
<keyword evidence="5" id="KW-0645">Protease</keyword>
<dbReference type="PANTHER" id="PTHR30237">
    <property type="entry name" value="MURAMOYLTETRAPEPTIDE CARBOXYPEPTIDASE"/>
    <property type="match status" value="1"/>
</dbReference>
<evidence type="ECO:0000259" key="4">
    <source>
        <dbReference type="Pfam" id="PF17676"/>
    </source>
</evidence>
<reference evidence="5 6" key="1">
    <citation type="submission" date="2018-02" db="EMBL/GenBank/DDBJ databases">
        <title>The genomes of Aspergillus section Nigri reveals drivers in fungal speciation.</title>
        <authorList>
            <consortium name="DOE Joint Genome Institute"/>
            <person name="Vesth T.C."/>
            <person name="Nybo J."/>
            <person name="Theobald S."/>
            <person name="Brandl J."/>
            <person name="Frisvad J.C."/>
            <person name="Nielsen K.F."/>
            <person name="Lyhne E.K."/>
            <person name="Kogle M.E."/>
            <person name="Kuo A."/>
            <person name="Riley R."/>
            <person name="Clum A."/>
            <person name="Nolan M."/>
            <person name="Lipzen A."/>
            <person name="Salamov A."/>
            <person name="Henrissat B."/>
            <person name="Wiebenga A."/>
            <person name="De vries R.P."/>
            <person name="Grigoriev I.V."/>
            <person name="Mortensen U.H."/>
            <person name="Andersen M.R."/>
            <person name="Baker S.E."/>
        </authorList>
    </citation>
    <scope>NUCLEOTIDE SEQUENCE [LARGE SCALE GENOMIC DNA]</scope>
    <source>
        <strain evidence="5 6">CBS 115571</strain>
    </source>
</reference>
<dbReference type="CDD" id="cd07062">
    <property type="entry name" value="Peptidase_S66_mccF_like"/>
    <property type="match status" value="1"/>
</dbReference>
<dbReference type="Gene3D" id="3.50.30.60">
    <property type="entry name" value="LD-carboxypeptidase A C-terminal domain-like"/>
    <property type="match status" value="1"/>
</dbReference>
<evidence type="ECO:0000256" key="1">
    <source>
        <dbReference type="ARBA" id="ARBA00010233"/>
    </source>
</evidence>
<dbReference type="SUPFAM" id="SSF141986">
    <property type="entry name" value="LD-carboxypeptidase A C-terminal domain-like"/>
    <property type="match status" value="1"/>
</dbReference>
<dbReference type="InterPro" id="IPR027461">
    <property type="entry name" value="Carboxypeptidase_A_C_sf"/>
</dbReference>
<dbReference type="EMBL" id="KZ825126">
    <property type="protein sequence ID" value="PYI20309.1"/>
    <property type="molecule type" value="Genomic_DNA"/>
</dbReference>
<dbReference type="InterPro" id="IPR040449">
    <property type="entry name" value="Peptidase_S66_N"/>
</dbReference>
<protein>
    <submittedName>
        <fullName evidence="5">Peptidase S66, LD-carboxypeptidase A</fullName>
    </submittedName>
</protein>
<dbReference type="Proteomes" id="UP000249829">
    <property type="component" value="Unassembled WGS sequence"/>
</dbReference>
<dbReference type="SUPFAM" id="SSF52317">
    <property type="entry name" value="Class I glutamine amidotransferase-like"/>
    <property type="match status" value="1"/>
</dbReference>
<evidence type="ECO:0000256" key="2">
    <source>
        <dbReference type="ARBA" id="ARBA00022801"/>
    </source>
</evidence>
<dbReference type="OMA" id="FGHAYPR"/>
<dbReference type="InterPro" id="IPR027478">
    <property type="entry name" value="LdcA_N"/>
</dbReference>